<dbReference type="GO" id="GO:0003677">
    <property type="term" value="F:DNA binding"/>
    <property type="evidence" value="ECO:0007669"/>
    <property type="project" value="UniProtKB-KW"/>
</dbReference>
<dbReference type="InterPro" id="IPR036388">
    <property type="entry name" value="WH-like_DNA-bd_sf"/>
</dbReference>
<dbReference type="InterPro" id="IPR036390">
    <property type="entry name" value="WH_DNA-bd_sf"/>
</dbReference>
<evidence type="ECO:0000313" key="7">
    <source>
        <dbReference type="Proteomes" id="UP000249616"/>
    </source>
</evidence>
<reference evidence="7" key="1">
    <citation type="submission" date="2018-06" db="EMBL/GenBank/DDBJ databases">
        <authorList>
            <person name="Li K."/>
        </authorList>
    </citation>
    <scope>NUCLEOTIDE SEQUENCE [LARGE SCALE GENOMIC DNA]</scope>
    <source>
        <strain evidence="7">ZFG47</strain>
        <plasmid evidence="7">unnamed1</plasmid>
    </source>
</reference>
<dbReference type="GO" id="GO:0003700">
    <property type="term" value="F:DNA-binding transcription factor activity"/>
    <property type="evidence" value="ECO:0007669"/>
    <property type="project" value="InterPro"/>
</dbReference>
<comment type="similarity">
    <text evidence="1">Belongs to the LysR transcriptional regulatory family.</text>
</comment>
<keyword evidence="4" id="KW-0804">Transcription</keyword>
<dbReference type="Gene3D" id="3.40.190.10">
    <property type="entry name" value="Periplasmic binding protein-like II"/>
    <property type="match status" value="2"/>
</dbReference>
<dbReference type="KEGG" id="scad:DN051_41250"/>
<accession>A0A2Z4JDR6</accession>
<dbReference type="InterPro" id="IPR005119">
    <property type="entry name" value="LysR_subst-bd"/>
</dbReference>
<dbReference type="Pfam" id="PF00126">
    <property type="entry name" value="HTH_1"/>
    <property type="match status" value="1"/>
</dbReference>
<evidence type="ECO:0000313" key="6">
    <source>
        <dbReference type="EMBL" id="AWW43060.1"/>
    </source>
</evidence>
<keyword evidence="3" id="KW-0238">DNA-binding</keyword>
<dbReference type="EMBL" id="CP030074">
    <property type="protein sequence ID" value="AWW43060.1"/>
    <property type="molecule type" value="Genomic_DNA"/>
</dbReference>
<evidence type="ECO:0000259" key="5">
    <source>
        <dbReference type="PROSITE" id="PS50931"/>
    </source>
</evidence>
<dbReference type="Gene3D" id="1.10.10.10">
    <property type="entry name" value="Winged helix-like DNA-binding domain superfamily/Winged helix DNA-binding domain"/>
    <property type="match status" value="1"/>
</dbReference>
<dbReference type="SUPFAM" id="SSF46785">
    <property type="entry name" value="Winged helix' DNA-binding domain"/>
    <property type="match status" value="1"/>
</dbReference>
<evidence type="ECO:0000256" key="3">
    <source>
        <dbReference type="ARBA" id="ARBA00023125"/>
    </source>
</evidence>
<dbReference type="AlphaFoldDB" id="A0A2Z4JDR6"/>
<gene>
    <name evidence="6" type="ORF">DN051_41250</name>
</gene>
<feature type="domain" description="HTH lysR-type" evidence="5">
    <location>
        <begin position="11"/>
        <end position="68"/>
    </location>
</feature>
<name>A0A2Z4JDR6_9ACTN</name>
<sequence length="315" mass="33846">MADAGPDADLNDIRLLRTFMVVAQELSFTRAGARLHLTQQAVSSQVRALETSVRVQLFRRTTRSVRLTRSGRLLQERVQPLLQALDEAIVDAREVAHRGGAVLVVGHTASAAHRLLPGAAGVLGRVAPELHLRSEQYSELGLRAAVAEGRVHLGVGLELAFGGRRIARQEVGREPWCAVVGPRHPLADRGRVAVADLAGHVWLSWPRSSHPGHWRAVHRIASATEATPAVAETWLSLAQARLTTTRAVMFQPLSVKAHLPQGLVPLELEDAPVGSFSAVWSTLATPPCLHQVLSALAEAAEHPGVSGVPGRALRT</sequence>
<dbReference type="Pfam" id="PF03466">
    <property type="entry name" value="LysR_substrate"/>
    <property type="match status" value="1"/>
</dbReference>
<dbReference type="PANTHER" id="PTHR30346:SF28">
    <property type="entry name" value="HTH-TYPE TRANSCRIPTIONAL REGULATOR CYNR"/>
    <property type="match status" value="1"/>
</dbReference>
<dbReference type="Proteomes" id="UP000249616">
    <property type="component" value="Plasmid unnamed1"/>
</dbReference>
<geneLocation type="plasmid" evidence="6 7">
    <name>unnamed1</name>
</geneLocation>
<protein>
    <recommendedName>
        <fullName evidence="5">HTH lysR-type domain-containing protein</fullName>
    </recommendedName>
</protein>
<dbReference type="GO" id="GO:0032993">
    <property type="term" value="C:protein-DNA complex"/>
    <property type="evidence" value="ECO:0007669"/>
    <property type="project" value="TreeGrafter"/>
</dbReference>
<dbReference type="PANTHER" id="PTHR30346">
    <property type="entry name" value="TRANSCRIPTIONAL DUAL REGULATOR HCAR-RELATED"/>
    <property type="match status" value="1"/>
</dbReference>
<dbReference type="PROSITE" id="PS50931">
    <property type="entry name" value="HTH_LYSR"/>
    <property type="match status" value="1"/>
</dbReference>
<dbReference type="RefSeq" id="WP_112442963.1">
    <property type="nucleotide sequence ID" value="NZ_CBDRHE010000073.1"/>
</dbReference>
<keyword evidence="7" id="KW-1185">Reference proteome</keyword>
<proteinExistence type="inferred from homology"/>
<evidence type="ECO:0000256" key="1">
    <source>
        <dbReference type="ARBA" id="ARBA00009437"/>
    </source>
</evidence>
<keyword evidence="2" id="KW-0805">Transcription regulation</keyword>
<keyword evidence="6" id="KW-0614">Plasmid</keyword>
<dbReference type="PRINTS" id="PR00039">
    <property type="entry name" value="HTHLYSR"/>
</dbReference>
<dbReference type="FunFam" id="1.10.10.10:FF:000001">
    <property type="entry name" value="LysR family transcriptional regulator"/>
    <property type="match status" value="1"/>
</dbReference>
<dbReference type="InterPro" id="IPR000847">
    <property type="entry name" value="LysR_HTH_N"/>
</dbReference>
<evidence type="ECO:0000256" key="4">
    <source>
        <dbReference type="ARBA" id="ARBA00023163"/>
    </source>
</evidence>
<dbReference type="SUPFAM" id="SSF53850">
    <property type="entry name" value="Periplasmic binding protein-like II"/>
    <property type="match status" value="1"/>
</dbReference>
<evidence type="ECO:0000256" key="2">
    <source>
        <dbReference type="ARBA" id="ARBA00023015"/>
    </source>
</evidence>
<organism evidence="6 7">
    <name type="scientific">Streptomyces cadmiisoli</name>
    <dbReference type="NCBI Taxonomy" id="2184053"/>
    <lineage>
        <taxon>Bacteria</taxon>
        <taxon>Bacillati</taxon>
        <taxon>Actinomycetota</taxon>
        <taxon>Actinomycetes</taxon>
        <taxon>Kitasatosporales</taxon>
        <taxon>Streptomycetaceae</taxon>
        <taxon>Streptomyces</taxon>
        <taxon>Streptomyces aurantiacus group</taxon>
    </lineage>
</organism>